<gene>
    <name evidence="2" type="ORF">PACL_0353</name>
</gene>
<dbReference type="AlphaFoldDB" id="B3G279"/>
<protein>
    <submittedName>
        <fullName evidence="2">Uncharacterized protein</fullName>
    </submittedName>
</protein>
<evidence type="ECO:0000313" key="2">
    <source>
        <dbReference type="EMBL" id="ACD39141.1"/>
    </source>
</evidence>
<reference evidence="2" key="1">
    <citation type="journal article" date="2008" name="Genomics">
        <title>Large-insert genome analysis technology detects structural variation in Pseudomonas aeruginosa clinical strains from cystic fibrosis patients.</title>
        <authorList>
            <person name="Hayden H.S."/>
            <person name="Gillett W."/>
            <person name="Saenphimmachak C."/>
            <person name="Lim R."/>
            <person name="Zhou Y."/>
            <person name="Jacobs M.A."/>
            <person name="Chang J."/>
            <person name="Rohmer L."/>
            <person name="D'Argenio D.A."/>
            <person name="Palmieri A."/>
            <person name="Levy R."/>
            <person name="Haugen E."/>
            <person name="Wong G.K."/>
            <person name="Brittnacher M.J."/>
            <person name="Burns J.L."/>
            <person name="Miller S.I."/>
            <person name="Olson M.V."/>
            <person name="Kaul R."/>
        </authorList>
    </citation>
    <scope>NUCLEOTIDE SEQUENCE</scope>
    <source>
        <strain evidence="2">PACS171b</strain>
    </source>
</reference>
<accession>B3G279</accession>
<proteinExistence type="predicted"/>
<organism evidence="2">
    <name type="scientific">Pseudomonas aeruginosa</name>
    <dbReference type="NCBI Taxonomy" id="287"/>
    <lineage>
        <taxon>Bacteria</taxon>
        <taxon>Pseudomonadati</taxon>
        <taxon>Pseudomonadota</taxon>
        <taxon>Gammaproteobacteria</taxon>
        <taxon>Pseudomonadales</taxon>
        <taxon>Pseudomonadaceae</taxon>
        <taxon>Pseudomonas</taxon>
    </lineage>
</organism>
<dbReference type="EMBL" id="EU595748">
    <property type="protein sequence ID" value="ACD39141.1"/>
    <property type="molecule type" value="Genomic_DNA"/>
</dbReference>
<evidence type="ECO:0000256" key="1">
    <source>
        <dbReference type="SAM" id="MobiDB-lite"/>
    </source>
</evidence>
<feature type="region of interest" description="Disordered" evidence="1">
    <location>
        <begin position="1"/>
        <end position="36"/>
    </location>
</feature>
<sequence>MDSGTEFASWTSTRTRKKVPNSPAGSTRPAQIWSRRGTKSALTQARTAAQFVQHLFTCHARLARCRSGEQIALSSLFQQQRSSRASALDHLACHSQPLFQLGNLPVAILQLQQQRQILLSSTQHSLGASVLASAALQSLGQIVVKVGKFDQHRSLL</sequence>
<feature type="compositionally biased region" description="Polar residues" evidence="1">
    <location>
        <begin position="1"/>
        <end position="13"/>
    </location>
</feature>
<name>B3G279_PSEAI</name>